<dbReference type="SUPFAM" id="SSF54373">
    <property type="entry name" value="FAD-linked reductases, C-terminal domain"/>
    <property type="match status" value="1"/>
</dbReference>
<keyword evidence="5" id="KW-0285">Flavoprotein</keyword>
<keyword evidence="11" id="KW-1185">Reference proteome</keyword>
<feature type="domain" description="Amine oxidase" evidence="9">
    <location>
        <begin position="44"/>
        <end position="273"/>
    </location>
</feature>
<dbReference type="PANTHER" id="PTHR10742:SF405">
    <property type="entry name" value="PEROXISOMAL N(1)-ACETYL-SPERMINE_SPERMIDINE OXIDASE"/>
    <property type="match status" value="1"/>
</dbReference>
<feature type="domain" description="Amine oxidase" evidence="9">
    <location>
        <begin position="314"/>
        <end position="557"/>
    </location>
</feature>
<dbReference type="Pfam" id="PF01593">
    <property type="entry name" value="Amino_oxidase"/>
    <property type="match status" value="2"/>
</dbReference>
<dbReference type="Gene3D" id="3.50.50.60">
    <property type="entry name" value="FAD/NAD(P)-binding domain"/>
    <property type="match status" value="2"/>
</dbReference>
<feature type="compositionally biased region" description="Polar residues" evidence="8">
    <location>
        <begin position="302"/>
        <end position="312"/>
    </location>
</feature>
<comment type="subcellular location">
    <subcellularLocation>
        <location evidence="2">Cytoplasm</location>
    </subcellularLocation>
</comment>
<evidence type="ECO:0000313" key="10">
    <source>
        <dbReference type="EMBL" id="KNC24463.1"/>
    </source>
</evidence>
<dbReference type="AlphaFoldDB" id="A0A0L0BWQ9"/>
<dbReference type="Proteomes" id="UP000037069">
    <property type="component" value="Unassembled WGS sequence"/>
</dbReference>
<evidence type="ECO:0000256" key="2">
    <source>
        <dbReference type="ARBA" id="ARBA00004496"/>
    </source>
</evidence>
<keyword evidence="4" id="KW-0963">Cytoplasm</keyword>
<name>A0A0L0BWQ9_LUCCU</name>
<protein>
    <recommendedName>
        <fullName evidence="9">Amine oxidase domain-containing protein</fullName>
    </recommendedName>
</protein>
<dbReference type="EMBL" id="JRES01001227">
    <property type="protein sequence ID" value="KNC24463.1"/>
    <property type="molecule type" value="Genomic_DNA"/>
</dbReference>
<reference evidence="10 11" key="1">
    <citation type="journal article" date="2015" name="Nat. Commun.">
        <title>Lucilia cuprina genome unlocks parasitic fly biology to underpin future interventions.</title>
        <authorList>
            <person name="Anstead C.A."/>
            <person name="Korhonen P.K."/>
            <person name="Young N.D."/>
            <person name="Hall R.S."/>
            <person name="Jex A.R."/>
            <person name="Murali S.C."/>
            <person name="Hughes D.S."/>
            <person name="Lee S.F."/>
            <person name="Perry T."/>
            <person name="Stroehlein A.J."/>
            <person name="Ansell B.R."/>
            <person name="Breugelmans B."/>
            <person name="Hofmann A."/>
            <person name="Qu J."/>
            <person name="Dugan S."/>
            <person name="Lee S.L."/>
            <person name="Chao H."/>
            <person name="Dinh H."/>
            <person name="Han Y."/>
            <person name="Doddapaneni H.V."/>
            <person name="Worley K.C."/>
            <person name="Muzny D.M."/>
            <person name="Ioannidis P."/>
            <person name="Waterhouse R.M."/>
            <person name="Zdobnov E.M."/>
            <person name="James P.J."/>
            <person name="Bagnall N.H."/>
            <person name="Kotze A.C."/>
            <person name="Gibbs R.A."/>
            <person name="Richards S."/>
            <person name="Batterham P."/>
            <person name="Gasser R.B."/>
        </authorList>
    </citation>
    <scope>NUCLEOTIDE SEQUENCE [LARGE SCALE GENOMIC DNA]</scope>
    <source>
        <strain evidence="10 11">LS</strain>
        <tissue evidence="10">Full body</tissue>
    </source>
</reference>
<dbReference type="InterPro" id="IPR050281">
    <property type="entry name" value="Flavin_monoamine_oxidase"/>
</dbReference>
<evidence type="ECO:0000256" key="1">
    <source>
        <dbReference type="ARBA" id="ARBA00001974"/>
    </source>
</evidence>
<dbReference type="OrthoDB" id="2019015at2759"/>
<dbReference type="InterPro" id="IPR002937">
    <property type="entry name" value="Amino_oxidase"/>
</dbReference>
<dbReference type="GO" id="GO:0005737">
    <property type="term" value="C:cytoplasm"/>
    <property type="evidence" value="ECO:0007669"/>
    <property type="project" value="UniProtKB-SubCell"/>
</dbReference>
<gene>
    <name evidence="10" type="ORF">FF38_10542</name>
</gene>
<evidence type="ECO:0000313" key="11">
    <source>
        <dbReference type="Proteomes" id="UP000037069"/>
    </source>
</evidence>
<feature type="compositionally biased region" description="Acidic residues" evidence="8">
    <location>
        <begin position="276"/>
        <end position="286"/>
    </location>
</feature>
<evidence type="ECO:0000256" key="4">
    <source>
        <dbReference type="ARBA" id="ARBA00022490"/>
    </source>
</evidence>
<dbReference type="SUPFAM" id="SSF51905">
    <property type="entry name" value="FAD/NAD(P)-binding domain"/>
    <property type="match status" value="1"/>
</dbReference>
<dbReference type="OMA" id="CITGCHS"/>
<dbReference type="STRING" id="7375.A0A0L0BWQ9"/>
<comment type="cofactor">
    <cofactor evidence="1">
        <name>FAD</name>
        <dbReference type="ChEBI" id="CHEBI:57692"/>
    </cofactor>
</comment>
<evidence type="ECO:0000256" key="7">
    <source>
        <dbReference type="ARBA" id="ARBA00023002"/>
    </source>
</evidence>
<feature type="region of interest" description="Disordered" evidence="8">
    <location>
        <begin position="1"/>
        <end position="27"/>
    </location>
</feature>
<comment type="caution">
    <text evidence="10">The sequence shown here is derived from an EMBL/GenBank/DDBJ whole genome shotgun (WGS) entry which is preliminary data.</text>
</comment>
<organism evidence="10 11">
    <name type="scientific">Lucilia cuprina</name>
    <name type="common">Green bottle fly</name>
    <name type="synonym">Australian sheep blowfly</name>
    <dbReference type="NCBI Taxonomy" id="7375"/>
    <lineage>
        <taxon>Eukaryota</taxon>
        <taxon>Metazoa</taxon>
        <taxon>Ecdysozoa</taxon>
        <taxon>Arthropoda</taxon>
        <taxon>Hexapoda</taxon>
        <taxon>Insecta</taxon>
        <taxon>Pterygota</taxon>
        <taxon>Neoptera</taxon>
        <taxon>Endopterygota</taxon>
        <taxon>Diptera</taxon>
        <taxon>Brachycera</taxon>
        <taxon>Muscomorpha</taxon>
        <taxon>Oestroidea</taxon>
        <taxon>Calliphoridae</taxon>
        <taxon>Luciliinae</taxon>
        <taxon>Lucilia</taxon>
    </lineage>
</organism>
<accession>A0A0L0BWQ9</accession>
<proteinExistence type="inferred from homology"/>
<evidence type="ECO:0000259" key="9">
    <source>
        <dbReference type="Pfam" id="PF01593"/>
    </source>
</evidence>
<dbReference type="Gene3D" id="3.90.660.10">
    <property type="match status" value="1"/>
</dbReference>
<keyword evidence="6" id="KW-0274">FAD</keyword>
<dbReference type="GO" id="GO:0046592">
    <property type="term" value="F:polyamine oxidase activity"/>
    <property type="evidence" value="ECO:0007669"/>
    <property type="project" value="TreeGrafter"/>
</dbReference>
<sequence length="584" mass="64746">MGETTPHTPAPSPTDEHAAAMAAAASGTTTQPTHFKVIIIGAGMSGLSAANHLLQNGCDSFCILEGRGRIGGRIVSIPLGQQKVELGANWIHGVLGNPIFEIAVQHGLVSVVNVPKPHKVVATTEDGLQVPFSILQEIYEAYVCFLRRCDEYFLCQYSPPPDINSVGEHINYEIQIYLSSVEDPKEKRLKQLIFNCLLKRETCITGCTDMNEVDLLELGSYTELQGGNIVLPAGYSSILRPLTAQIPKEAIITKCPVKKIHWKRKKTLTGLDTVDESSEYENDSDDSEKTVTEFPTAAGKESTPSTSKTSRGASVESDGNGDYPVRVTCEDGRVFYAEHVICTIPLGVLKQCHKSLFDPELPHYKQESIEHLMFGTVDKIYLEYERPFLSADISEVMLLWDDDKYEMHATDEERSTPEYLSKNWYKKIYSFAKISDVLLLGWVSGREAEYMETLPSEVVAEKCTEILRTFLQDPYVPKPKRCVCTSWKSQPYTMGSYTSIPLGALQEDIENLAQPLYASPHALKPAILFAGEHTHSNFYSTVHGAYLSGRTAAQYLLANDEPDEIILESDGSDLSAWIQGIALD</sequence>
<evidence type="ECO:0000256" key="3">
    <source>
        <dbReference type="ARBA" id="ARBA00005995"/>
    </source>
</evidence>
<dbReference type="InterPro" id="IPR036188">
    <property type="entry name" value="FAD/NAD-bd_sf"/>
</dbReference>
<comment type="similarity">
    <text evidence="3">Belongs to the flavin monoamine oxidase family.</text>
</comment>
<keyword evidence="7" id="KW-0560">Oxidoreductase</keyword>
<dbReference type="PANTHER" id="PTHR10742">
    <property type="entry name" value="FLAVIN MONOAMINE OXIDASE"/>
    <property type="match status" value="1"/>
</dbReference>
<evidence type="ECO:0000256" key="6">
    <source>
        <dbReference type="ARBA" id="ARBA00022827"/>
    </source>
</evidence>
<feature type="region of interest" description="Disordered" evidence="8">
    <location>
        <begin position="276"/>
        <end position="322"/>
    </location>
</feature>
<evidence type="ECO:0000256" key="5">
    <source>
        <dbReference type="ARBA" id="ARBA00022630"/>
    </source>
</evidence>
<evidence type="ECO:0000256" key="8">
    <source>
        <dbReference type="SAM" id="MobiDB-lite"/>
    </source>
</evidence>